<dbReference type="AlphaFoldDB" id="A0A151JWE5"/>
<dbReference type="Pfam" id="PF00116">
    <property type="entry name" value="COX2"/>
    <property type="match status" value="1"/>
</dbReference>
<evidence type="ECO:0000313" key="12">
    <source>
        <dbReference type="EMBL" id="KYN38478.1"/>
    </source>
</evidence>
<evidence type="ECO:0000256" key="10">
    <source>
        <dbReference type="SAM" id="Phobius"/>
    </source>
</evidence>
<keyword evidence="4 10" id="KW-0812">Transmembrane</keyword>
<keyword evidence="10" id="KW-1133">Transmembrane helix</keyword>
<keyword evidence="6" id="KW-0249">Electron transport</keyword>
<evidence type="ECO:0000256" key="1">
    <source>
        <dbReference type="ARBA" id="ARBA00001935"/>
    </source>
</evidence>
<comment type="cofactor">
    <cofactor evidence="1">
        <name>Cu cation</name>
        <dbReference type="ChEBI" id="CHEBI:23378"/>
    </cofactor>
</comment>
<sequence length="116" mass="13907">IILFHNSTIIILTFITTLIFFIIIRSIYNKLINRFLLEHQTIEIIYEYSDFTNISFDSFIIPSNQLLPNKFRLLNVDNRCTRVVPEVPDLTYRWRLLYKKITVGESTNFLKLNYEV</sequence>
<dbReference type="GO" id="GO:0004129">
    <property type="term" value="F:cytochrome-c oxidase activity"/>
    <property type="evidence" value="ECO:0007669"/>
    <property type="project" value="UniProtKB-EC"/>
</dbReference>
<evidence type="ECO:0000256" key="8">
    <source>
        <dbReference type="ARBA" id="ARBA00031389"/>
    </source>
</evidence>
<evidence type="ECO:0000256" key="7">
    <source>
        <dbReference type="ARBA" id="ARBA00023136"/>
    </source>
</evidence>
<feature type="non-terminal residue" evidence="12">
    <location>
        <position position="1"/>
    </location>
</feature>
<dbReference type="Proteomes" id="UP000078541">
    <property type="component" value="Unassembled WGS sequence"/>
</dbReference>
<evidence type="ECO:0000259" key="11">
    <source>
        <dbReference type="Pfam" id="PF00116"/>
    </source>
</evidence>
<keyword evidence="3" id="KW-0813">Transport</keyword>
<dbReference type="Gene3D" id="1.10.287.90">
    <property type="match status" value="1"/>
</dbReference>
<keyword evidence="5" id="KW-0460">Magnesium</keyword>
<dbReference type="InterPro" id="IPR036257">
    <property type="entry name" value="Cyt_c_oxidase_su2_TM_sf"/>
</dbReference>
<evidence type="ECO:0000256" key="3">
    <source>
        <dbReference type="ARBA" id="ARBA00022448"/>
    </source>
</evidence>
<dbReference type="STRING" id="34720.A0A151JWE5"/>
<reference evidence="12 13" key="1">
    <citation type="submission" date="2016-03" db="EMBL/GenBank/DDBJ databases">
        <title>Trachymyrmex septentrionalis WGS genome.</title>
        <authorList>
            <person name="Nygaard S."/>
            <person name="Hu H."/>
            <person name="Boomsma J."/>
            <person name="Zhang G."/>
        </authorList>
    </citation>
    <scope>NUCLEOTIDE SEQUENCE [LARGE SCALE GENOMIC DNA]</scope>
    <source>
        <strain evidence="12">Tsep2-gDNA-1</strain>
        <tissue evidence="12">Whole body</tissue>
    </source>
</reference>
<comment type="subcellular location">
    <subcellularLocation>
        <location evidence="2">Membrane</location>
    </subcellularLocation>
</comment>
<evidence type="ECO:0000256" key="9">
    <source>
        <dbReference type="ARBA" id="ARBA00049512"/>
    </source>
</evidence>
<feature type="domain" description="Cytochrome oxidase subunit II copper A binding" evidence="11">
    <location>
        <begin position="45"/>
        <end position="85"/>
    </location>
</feature>
<keyword evidence="7 10" id="KW-0472">Membrane</keyword>
<protein>
    <recommendedName>
        <fullName evidence="8">Cytochrome c oxidase polypeptide II</fullName>
    </recommendedName>
</protein>
<organism evidence="12 13">
    <name type="scientific">Trachymyrmex septentrionalis</name>
    <dbReference type="NCBI Taxonomy" id="34720"/>
    <lineage>
        <taxon>Eukaryota</taxon>
        <taxon>Metazoa</taxon>
        <taxon>Ecdysozoa</taxon>
        <taxon>Arthropoda</taxon>
        <taxon>Hexapoda</taxon>
        <taxon>Insecta</taxon>
        <taxon>Pterygota</taxon>
        <taxon>Neoptera</taxon>
        <taxon>Endopterygota</taxon>
        <taxon>Hymenoptera</taxon>
        <taxon>Apocrita</taxon>
        <taxon>Aculeata</taxon>
        <taxon>Formicoidea</taxon>
        <taxon>Formicidae</taxon>
        <taxon>Myrmicinae</taxon>
        <taxon>Trachymyrmex</taxon>
    </lineage>
</organism>
<evidence type="ECO:0000256" key="6">
    <source>
        <dbReference type="ARBA" id="ARBA00022982"/>
    </source>
</evidence>
<dbReference type="EMBL" id="KQ981664">
    <property type="protein sequence ID" value="KYN38478.1"/>
    <property type="molecule type" value="Genomic_DNA"/>
</dbReference>
<evidence type="ECO:0000256" key="2">
    <source>
        <dbReference type="ARBA" id="ARBA00004370"/>
    </source>
</evidence>
<proteinExistence type="predicted"/>
<dbReference type="InterPro" id="IPR008972">
    <property type="entry name" value="Cupredoxin"/>
</dbReference>
<comment type="catalytic activity">
    <reaction evidence="9">
        <text>4 Fe(II)-[cytochrome c] + O2 + 8 H(+)(in) = 4 Fe(III)-[cytochrome c] + 2 H2O + 4 H(+)(out)</text>
        <dbReference type="Rhea" id="RHEA:11436"/>
        <dbReference type="Rhea" id="RHEA-COMP:10350"/>
        <dbReference type="Rhea" id="RHEA-COMP:14399"/>
        <dbReference type="ChEBI" id="CHEBI:15377"/>
        <dbReference type="ChEBI" id="CHEBI:15378"/>
        <dbReference type="ChEBI" id="CHEBI:15379"/>
        <dbReference type="ChEBI" id="CHEBI:29033"/>
        <dbReference type="ChEBI" id="CHEBI:29034"/>
        <dbReference type="EC" id="7.1.1.9"/>
    </reaction>
    <physiologicalReaction direction="left-to-right" evidence="9">
        <dbReference type="Rhea" id="RHEA:11437"/>
    </physiologicalReaction>
</comment>
<evidence type="ECO:0000313" key="13">
    <source>
        <dbReference type="Proteomes" id="UP000078541"/>
    </source>
</evidence>
<keyword evidence="13" id="KW-1185">Reference proteome</keyword>
<dbReference type="GO" id="GO:0016020">
    <property type="term" value="C:membrane"/>
    <property type="evidence" value="ECO:0007669"/>
    <property type="project" value="UniProtKB-SubCell"/>
</dbReference>
<accession>A0A151JWE5</accession>
<dbReference type="InterPro" id="IPR002429">
    <property type="entry name" value="CcO_II-like_C"/>
</dbReference>
<evidence type="ECO:0000256" key="5">
    <source>
        <dbReference type="ARBA" id="ARBA00022842"/>
    </source>
</evidence>
<dbReference type="GO" id="GO:0005507">
    <property type="term" value="F:copper ion binding"/>
    <property type="evidence" value="ECO:0007669"/>
    <property type="project" value="InterPro"/>
</dbReference>
<gene>
    <name evidence="12" type="ORF">ALC56_07124</name>
</gene>
<name>A0A151JWE5_9HYME</name>
<dbReference type="SUPFAM" id="SSF49503">
    <property type="entry name" value="Cupredoxins"/>
    <property type="match status" value="1"/>
</dbReference>
<evidence type="ECO:0000256" key="4">
    <source>
        <dbReference type="ARBA" id="ARBA00022692"/>
    </source>
</evidence>
<feature type="transmembrane region" description="Helical" evidence="10">
    <location>
        <begin position="6"/>
        <end position="28"/>
    </location>
</feature>
<dbReference type="SUPFAM" id="SSF81464">
    <property type="entry name" value="Cytochrome c oxidase subunit II-like, transmembrane region"/>
    <property type="match status" value="1"/>
</dbReference>